<proteinExistence type="inferred from homology"/>
<evidence type="ECO:0000256" key="7">
    <source>
        <dbReference type="ARBA" id="ARBA00023237"/>
    </source>
</evidence>
<dbReference type="InterPro" id="IPR039426">
    <property type="entry name" value="TonB-dep_rcpt-like"/>
</dbReference>
<dbReference type="NCBIfam" id="TIGR04057">
    <property type="entry name" value="SusC_RagA_signa"/>
    <property type="match status" value="1"/>
</dbReference>
<keyword evidence="6 8" id="KW-0472">Membrane</keyword>
<evidence type="ECO:0000256" key="5">
    <source>
        <dbReference type="ARBA" id="ARBA00022729"/>
    </source>
</evidence>
<comment type="similarity">
    <text evidence="8">Belongs to the TonB-dependent receptor family.</text>
</comment>
<feature type="domain" description="TonB-dependent receptor plug" evidence="9">
    <location>
        <begin position="138"/>
        <end position="246"/>
    </location>
</feature>
<dbReference type="SUPFAM" id="SSF49464">
    <property type="entry name" value="Carboxypeptidase regulatory domain-like"/>
    <property type="match status" value="1"/>
</dbReference>
<keyword evidence="3 8" id="KW-1134">Transmembrane beta strand</keyword>
<gene>
    <name evidence="10" type="ORF">ED312_17085</name>
</gene>
<evidence type="ECO:0000256" key="3">
    <source>
        <dbReference type="ARBA" id="ARBA00022452"/>
    </source>
</evidence>
<keyword evidence="7 8" id="KW-0998">Cell outer membrane</keyword>
<dbReference type="Pfam" id="PF13715">
    <property type="entry name" value="CarbopepD_reg_2"/>
    <property type="match status" value="1"/>
</dbReference>
<comment type="caution">
    <text evidence="10">The sequence shown here is derived from an EMBL/GenBank/DDBJ whole genome shotgun (WGS) entry which is preliminary data.</text>
</comment>
<dbReference type="GO" id="GO:0044718">
    <property type="term" value="P:siderophore transmembrane transport"/>
    <property type="evidence" value="ECO:0007669"/>
    <property type="project" value="TreeGrafter"/>
</dbReference>
<keyword evidence="10" id="KW-0675">Receptor</keyword>
<dbReference type="Gene3D" id="2.60.40.1120">
    <property type="entry name" value="Carboxypeptidase-like, regulatory domain"/>
    <property type="match status" value="1"/>
</dbReference>
<sequence>MKKDDFARVRTRMRGLIGVLWLCSMCNWLYAYSGDIRGDDGMLFLKVTGKVTSATDGQPLPGATVMVKGTSTGVVADFDGNYEIEVDDPANAVLKVSFVGFKPVEIPVANRSIINVALEEDLAQLDEVVVVGYGTQKKATLTGAIEQVDAKVFEDRAVTNPALSLQGQTPGLVVTRTTSRPGNEDLKLQIRGITSVNGGSPLIVIDGVPAVNDQAFYNMNPDDIESISVLKDGAASIYGSRAADGVILVETKRGAAGKIKVNLTSNFRVNTIGIRPAVSGIRKYAGMFMEATDEDLAYAGTAWYWGWVNRETLVRMQTEGPGVYTTEYWGDIYLGDASRFDDMYGTSYSHQTNLSVSGGSETSKYRISAGYAENIGNLKPAYDGKKQYNLRFNHDYQISDRISLETGVSYFRSHISAPSGGLGITSLAYDPPLFPVKNPYGQWYANFGIAGNRHSVANVMEGGRDESYADQLKLYMAATVDITDDLNFRATASIDKEFWDQEVYKINVPMYTWFGERAPESVNPVSSFEKKKNNISYQNYGAFLNYNKSLWTDHNIAVMIGTTAELRKTDDLKGYRQGFEDNGIYDLNVGSLEQNVTNAGGSSNWGFLSYVGRFNYGYKDKYLLELTGRRDGSSKFHPDYRWSNFGGASVGWVVTEEPFMQHIPVVDFLKLKASYGEMGGQVGIGNHDYVSAIGLGTAIFGIQAGNQTAAWVNGLTTLTRTWERIGMANYGIEFRLLDHRLSGSFDYFTKKNDGMLIAVNYPEMLGGEAPKTNSGVLKVKGWEAVLSWRSGIGDFKYNISVNMSDTRNELVSMEGVSSYHAGLNTTIQGYPLNSYFLYETDGLFASEAEIGAYYAQVGNGGEIPDAENQSIRIRPGDTRKVDLDGNGLIMGSGTTVDGNGDVKYMGDAAPHYTYGINLGFQFKGFDLSTFFQGVLNQNIVRTDGMAYPFVTVGNNQTTAYRGKTWTEENPDAVYPRLTVQTSRATWNWRNNDFMMQNNRYIRMKTLVVGYTFNDLKIGNYTMDSFRLYFSGNDLFEFTSVKDGWDPEFGSSSNSSYPFNRTYSLGLNVTF</sequence>
<evidence type="ECO:0000313" key="10">
    <source>
        <dbReference type="EMBL" id="RNL82377.1"/>
    </source>
</evidence>
<dbReference type="InterPro" id="IPR036942">
    <property type="entry name" value="Beta-barrel_TonB_sf"/>
</dbReference>
<evidence type="ECO:0000256" key="2">
    <source>
        <dbReference type="ARBA" id="ARBA00022448"/>
    </source>
</evidence>
<dbReference type="InterPro" id="IPR037066">
    <property type="entry name" value="Plug_dom_sf"/>
</dbReference>
<dbReference type="GO" id="GO:0009279">
    <property type="term" value="C:cell outer membrane"/>
    <property type="evidence" value="ECO:0007669"/>
    <property type="project" value="UniProtKB-SubCell"/>
</dbReference>
<keyword evidence="4 8" id="KW-0812">Transmembrane</keyword>
<name>A0A3N0E3G1_SINP1</name>
<dbReference type="PANTHER" id="PTHR30069:SF29">
    <property type="entry name" value="HEMOGLOBIN AND HEMOGLOBIN-HAPTOGLOBIN-BINDING PROTEIN 1-RELATED"/>
    <property type="match status" value="1"/>
</dbReference>
<evidence type="ECO:0000256" key="1">
    <source>
        <dbReference type="ARBA" id="ARBA00004571"/>
    </source>
</evidence>
<accession>A0A3N0E3G1</accession>
<dbReference type="OrthoDB" id="9768177at2"/>
<dbReference type="PANTHER" id="PTHR30069">
    <property type="entry name" value="TONB-DEPENDENT OUTER MEMBRANE RECEPTOR"/>
    <property type="match status" value="1"/>
</dbReference>
<evidence type="ECO:0000259" key="9">
    <source>
        <dbReference type="Pfam" id="PF07715"/>
    </source>
</evidence>
<dbReference type="Proteomes" id="UP000267469">
    <property type="component" value="Unassembled WGS sequence"/>
</dbReference>
<dbReference type="InterPro" id="IPR008969">
    <property type="entry name" value="CarboxyPept-like_regulatory"/>
</dbReference>
<dbReference type="SUPFAM" id="SSF56935">
    <property type="entry name" value="Porins"/>
    <property type="match status" value="1"/>
</dbReference>
<keyword evidence="5" id="KW-0732">Signal</keyword>
<reference evidence="10 11" key="1">
    <citation type="submission" date="2018-10" db="EMBL/GenBank/DDBJ databases">
        <title>Sinomicrobium pectinilyticum sp. nov., a pectinase-producing bacterium isolated from alkaline and saline soil, and emended description of the genus Sinomicrobium.</title>
        <authorList>
            <person name="Cheng B."/>
            <person name="Li C."/>
            <person name="Lai Q."/>
            <person name="Du M."/>
            <person name="Shao Z."/>
            <person name="Xu P."/>
            <person name="Yang C."/>
        </authorList>
    </citation>
    <scope>NUCLEOTIDE SEQUENCE [LARGE SCALE GENOMIC DNA]</scope>
    <source>
        <strain evidence="10 11">5DNS001</strain>
    </source>
</reference>
<dbReference type="InterPro" id="IPR012910">
    <property type="entry name" value="Plug_dom"/>
</dbReference>
<dbReference type="Gene3D" id="2.170.130.10">
    <property type="entry name" value="TonB-dependent receptor, plug domain"/>
    <property type="match status" value="1"/>
</dbReference>
<organism evidence="10 11">
    <name type="scientific">Sinomicrobium pectinilyticum</name>
    <dbReference type="NCBI Taxonomy" id="1084421"/>
    <lineage>
        <taxon>Bacteria</taxon>
        <taxon>Pseudomonadati</taxon>
        <taxon>Bacteroidota</taxon>
        <taxon>Flavobacteriia</taxon>
        <taxon>Flavobacteriales</taxon>
        <taxon>Flavobacteriaceae</taxon>
        <taxon>Sinomicrobium</taxon>
    </lineage>
</organism>
<evidence type="ECO:0000256" key="6">
    <source>
        <dbReference type="ARBA" id="ARBA00023136"/>
    </source>
</evidence>
<keyword evidence="2 8" id="KW-0813">Transport</keyword>
<keyword evidence="11" id="KW-1185">Reference proteome</keyword>
<dbReference type="EMBL" id="RJTM01000114">
    <property type="protein sequence ID" value="RNL82377.1"/>
    <property type="molecule type" value="Genomic_DNA"/>
</dbReference>
<dbReference type="Pfam" id="PF07715">
    <property type="entry name" value="Plug"/>
    <property type="match status" value="1"/>
</dbReference>
<dbReference type="NCBIfam" id="TIGR04056">
    <property type="entry name" value="OMP_RagA_SusC"/>
    <property type="match status" value="1"/>
</dbReference>
<dbReference type="RefSeq" id="WP_123217244.1">
    <property type="nucleotide sequence ID" value="NZ_RJTM01000114.1"/>
</dbReference>
<dbReference type="PROSITE" id="PS52016">
    <property type="entry name" value="TONB_DEPENDENT_REC_3"/>
    <property type="match status" value="1"/>
</dbReference>
<evidence type="ECO:0000313" key="11">
    <source>
        <dbReference type="Proteomes" id="UP000267469"/>
    </source>
</evidence>
<dbReference type="Gene3D" id="2.40.170.20">
    <property type="entry name" value="TonB-dependent receptor, beta-barrel domain"/>
    <property type="match status" value="1"/>
</dbReference>
<dbReference type="InterPro" id="IPR023997">
    <property type="entry name" value="TonB-dep_OMP_SusC/RagA_CS"/>
</dbReference>
<dbReference type="InterPro" id="IPR023996">
    <property type="entry name" value="TonB-dep_OMP_SusC/RagA"/>
</dbReference>
<protein>
    <submittedName>
        <fullName evidence="10">TonB-dependent receptor</fullName>
    </submittedName>
</protein>
<dbReference type="AlphaFoldDB" id="A0A3N0E3G1"/>
<comment type="subcellular location">
    <subcellularLocation>
        <location evidence="1 8">Cell outer membrane</location>
        <topology evidence="1 8">Multi-pass membrane protein</topology>
    </subcellularLocation>
</comment>
<evidence type="ECO:0000256" key="4">
    <source>
        <dbReference type="ARBA" id="ARBA00022692"/>
    </source>
</evidence>
<dbReference type="GO" id="GO:0015344">
    <property type="term" value="F:siderophore uptake transmembrane transporter activity"/>
    <property type="evidence" value="ECO:0007669"/>
    <property type="project" value="TreeGrafter"/>
</dbReference>
<evidence type="ECO:0000256" key="8">
    <source>
        <dbReference type="PROSITE-ProRule" id="PRU01360"/>
    </source>
</evidence>